<dbReference type="EMBL" id="JBAMIC010000001">
    <property type="protein sequence ID" value="KAK7115136.1"/>
    <property type="molecule type" value="Genomic_DNA"/>
</dbReference>
<feature type="compositionally biased region" description="Basic and acidic residues" evidence="3">
    <location>
        <begin position="185"/>
        <end position="212"/>
    </location>
</feature>
<proteinExistence type="predicted"/>
<evidence type="ECO:0000256" key="2">
    <source>
        <dbReference type="ARBA" id="ARBA00030244"/>
    </source>
</evidence>
<keyword evidence="6" id="KW-1185">Reference proteome</keyword>
<feature type="compositionally biased region" description="Basic and acidic residues" evidence="3">
    <location>
        <begin position="70"/>
        <end position="83"/>
    </location>
</feature>
<feature type="compositionally biased region" description="Acidic residues" evidence="3">
    <location>
        <begin position="1"/>
        <end position="14"/>
    </location>
</feature>
<feature type="compositionally biased region" description="Low complexity" evidence="3">
    <location>
        <begin position="147"/>
        <end position="165"/>
    </location>
</feature>
<name>A0AAN9BYN1_9CAEN</name>
<dbReference type="GO" id="GO:0000812">
    <property type="term" value="C:Swr1 complex"/>
    <property type="evidence" value="ECO:0007669"/>
    <property type="project" value="TreeGrafter"/>
</dbReference>
<feature type="compositionally biased region" description="Basic and acidic residues" evidence="3">
    <location>
        <begin position="90"/>
        <end position="114"/>
    </location>
</feature>
<protein>
    <recommendedName>
        <fullName evidence="1">Craniofacial development protein 1</fullName>
    </recommendedName>
    <alternativeName>
        <fullName evidence="2">Bucentaur</fullName>
    </alternativeName>
</protein>
<feature type="compositionally biased region" description="Low complexity" evidence="3">
    <location>
        <begin position="213"/>
        <end position="228"/>
    </location>
</feature>
<dbReference type="PANTHER" id="PTHR48407:SF1">
    <property type="entry name" value="CRANIOFACIAL DEVELOPMENT PROTEIN 1"/>
    <property type="match status" value="1"/>
</dbReference>
<gene>
    <name evidence="5" type="ORF">V1264_001065</name>
</gene>
<accession>A0AAN9BYN1</accession>
<dbReference type="AlphaFoldDB" id="A0AAN9BYN1"/>
<dbReference type="PANTHER" id="PTHR48407">
    <property type="entry name" value="CRANIOFACIAL DEVELOPMENT PROTEIN 1"/>
    <property type="match status" value="1"/>
</dbReference>
<feature type="compositionally biased region" description="Acidic residues" evidence="3">
    <location>
        <begin position="22"/>
        <end position="35"/>
    </location>
</feature>
<dbReference type="Pfam" id="PF07572">
    <property type="entry name" value="BCNT"/>
    <property type="match status" value="1"/>
</dbReference>
<feature type="region of interest" description="Disordered" evidence="3">
    <location>
        <begin position="185"/>
        <end position="262"/>
    </location>
</feature>
<dbReference type="InterPro" id="IPR011421">
    <property type="entry name" value="BCNT-C"/>
</dbReference>
<organism evidence="5 6">
    <name type="scientific">Littorina saxatilis</name>
    <dbReference type="NCBI Taxonomy" id="31220"/>
    <lineage>
        <taxon>Eukaryota</taxon>
        <taxon>Metazoa</taxon>
        <taxon>Spiralia</taxon>
        <taxon>Lophotrochozoa</taxon>
        <taxon>Mollusca</taxon>
        <taxon>Gastropoda</taxon>
        <taxon>Caenogastropoda</taxon>
        <taxon>Littorinimorpha</taxon>
        <taxon>Littorinoidea</taxon>
        <taxon>Littorinidae</taxon>
        <taxon>Littorina</taxon>
    </lineage>
</organism>
<feature type="region of interest" description="Disordered" evidence="3">
    <location>
        <begin position="1"/>
        <end position="173"/>
    </location>
</feature>
<dbReference type="InterPro" id="IPR027124">
    <property type="entry name" value="Swc5/CFDP1/2"/>
</dbReference>
<comment type="caution">
    <text evidence="5">The sequence shown here is derived from an EMBL/GenBank/DDBJ whole genome shotgun (WGS) entry which is preliminary data.</text>
</comment>
<sequence length="332" mass="36133">MSDEEDYDSEEDVDYVPTDGDLGSEEENSGDEEDLSVLGDDAGTATGSKKTRGKKQSKGDVTPRKRKGGIKLEEDNNAEKETNGDAENTELAKKIQEEEAAKKAEKEKKKENDLWSRFLCDVKPAARPPPKASPASTATKQTTNSPASSAVSKNTTNTTSASSASQPASKKITITKVFDFAGEEIKVTKEVDADSKEAKEELKKEEERKEQEQASLSIPSPSSSTVPSATKLPATTSDAPGSSILGVKRPAPASGGLGNLLNKIGKKQKMGTLEKSKMDWDSFKKKEGIEEDLKIHNKGKDGYIERMAFLNRADVRQYEIERDLRLSKSGKR</sequence>
<evidence type="ECO:0000259" key="4">
    <source>
        <dbReference type="PROSITE" id="PS51279"/>
    </source>
</evidence>
<dbReference type="PROSITE" id="PS51279">
    <property type="entry name" value="BCNT_C"/>
    <property type="match status" value="1"/>
</dbReference>
<evidence type="ECO:0000256" key="1">
    <source>
        <dbReference type="ARBA" id="ARBA00019033"/>
    </source>
</evidence>
<evidence type="ECO:0000256" key="3">
    <source>
        <dbReference type="SAM" id="MobiDB-lite"/>
    </source>
</evidence>
<feature type="domain" description="BCNT-C" evidence="4">
    <location>
        <begin position="251"/>
        <end position="331"/>
    </location>
</feature>
<reference evidence="5 6" key="1">
    <citation type="submission" date="2024-02" db="EMBL/GenBank/DDBJ databases">
        <title>Chromosome-scale genome assembly of the rough periwinkle Littorina saxatilis.</title>
        <authorList>
            <person name="De Jode A."/>
            <person name="Faria R."/>
            <person name="Formenti G."/>
            <person name="Sims Y."/>
            <person name="Smith T.P."/>
            <person name="Tracey A."/>
            <person name="Wood J.M.D."/>
            <person name="Zagrodzka Z.B."/>
            <person name="Johannesson K."/>
            <person name="Butlin R.K."/>
            <person name="Leder E.H."/>
        </authorList>
    </citation>
    <scope>NUCLEOTIDE SEQUENCE [LARGE SCALE GENOMIC DNA]</scope>
    <source>
        <strain evidence="5">Snail1</strain>
        <tissue evidence="5">Muscle</tissue>
    </source>
</reference>
<dbReference type="Proteomes" id="UP001374579">
    <property type="component" value="Unassembled WGS sequence"/>
</dbReference>
<evidence type="ECO:0000313" key="5">
    <source>
        <dbReference type="EMBL" id="KAK7115136.1"/>
    </source>
</evidence>
<evidence type="ECO:0000313" key="6">
    <source>
        <dbReference type="Proteomes" id="UP001374579"/>
    </source>
</evidence>